<dbReference type="Pfam" id="PF02519">
    <property type="entry name" value="Auxin_inducible"/>
    <property type="match status" value="1"/>
</dbReference>
<dbReference type="EMBL" id="CACTIH010009063">
    <property type="protein sequence ID" value="CAA3022011.1"/>
    <property type="molecule type" value="Genomic_DNA"/>
</dbReference>
<protein>
    <submittedName>
        <fullName evidence="2">Auxin-responsive SAUR32-like</fullName>
    </submittedName>
</protein>
<comment type="similarity">
    <text evidence="1">Belongs to the ARG7 family.</text>
</comment>
<keyword evidence="3" id="KW-1185">Reference proteome</keyword>
<dbReference type="AlphaFoldDB" id="A0A8S0UW45"/>
<reference evidence="2 3" key="1">
    <citation type="submission" date="2019-12" db="EMBL/GenBank/DDBJ databases">
        <authorList>
            <person name="Alioto T."/>
            <person name="Alioto T."/>
            <person name="Gomez Garrido J."/>
        </authorList>
    </citation>
    <scope>NUCLEOTIDE SEQUENCE [LARGE SCALE GENOMIC DNA]</scope>
</reference>
<dbReference type="PANTHER" id="PTHR31374">
    <property type="entry name" value="AUXIN-INDUCED PROTEIN-LIKE-RELATED"/>
    <property type="match status" value="1"/>
</dbReference>
<proteinExistence type="inferred from homology"/>
<evidence type="ECO:0000313" key="2">
    <source>
        <dbReference type="EMBL" id="CAA3022011.1"/>
    </source>
</evidence>
<evidence type="ECO:0000313" key="3">
    <source>
        <dbReference type="Proteomes" id="UP000594638"/>
    </source>
</evidence>
<dbReference type="GO" id="GO:0009733">
    <property type="term" value="P:response to auxin"/>
    <property type="evidence" value="ECO:0007669"/>
    <property type="project" value="InterPro"/>
</dbReference>
<accession>A0A8S0UW45</accession>
<dbReference type="Gramene" id="OE9A034452T1">
    <property type="protein sequence ID" value="OE9A034452C1"/>
    <property type="gene ID" value="OE9A034452"/>
</dbReference>
<comment type="caution">
    <text evidence="2">The sequence shown here is derived from an EMBL/GenBank/DDBJ whole genome shotgun (WGS) entry which is preliminary data.</text>
</comment>
<dbReference type="PANTHER" id="PTHR31374:SF118">
    <property type="entry name" value="OS01G0924966 PROTEIN"/>
    <property type="match status" value="1"/>
</dbReference>
<evidence type="ECO:0000256" key="1">
    <source>
        <dbReference type="ARBA" id="ARBA00006974"/>
    </source>
</evidence>
<gene>
    <name evidence="2" type="ORF">OLEA9_A034452</name>
</gene>
<dbReference type="Proteomes" id="UP000594638">
    <property type="component" value="Unassembled WGS sequence"/>
</dbReference>
<organism evidence="2 3">
    <name type="scientific">Olea europaea subsp. europaea</name>
    <dbReference type="NCBI Taxonomy" id="158383"/>
    <lineage>
        <taxon>Eukaryota</taxon>
        <taxon>Viridiplantae</taxon>
        <taxon>Streptophyta</taxon>
        <taxon>Embryophyta</taxon>
        <taxon>Tracheophyta</taxon>
        <taxon>Spermatophyta</taxon>
        <taxon>Magnoliopsida</taxon>
        <taxon>eudicotyledons</taxon>
        <taxon>Gunneridae</taxon>
        <taxon>Pentapetalae</taxon>
        <taxon>asterids</taxon>
        <taxon>lamiids</taxon>
        <taxon>Lamiales</taxon>
        <taxon>Oleaceae</taxon>
        <taxon>Oleeae</taxon>
        <taxon>Olea</taxon>
    </lineage>
</organism>
<dbReference type="InterPro" id="IPR003676">
    <property type="entry name" value="SAUR_fam"/>
</dbReference>
<name>A0A8S0UW45_OLEEU</name>
<sequence>MDLGKGKVKKGLMIKTWERCKSFSGLGRKNCSGIQHVLKMKSKSWPRGLVGGATTSDDLENRGKKCQVAPEGCFSIYVGPQKERFVIKTEYVNHPLFKTLLEEAELEYGYSTEGPLMLPCDVDIFVKVLVEIEYSDETNSLQGCNFARSQSSYHLLTPPRMVAINKFKVCGASCKCPL</sequence>
<dbReference type="OrthoDB" id="660486at2759"/>